<dbReference type="SUPFAM" id="SSF56645">
    <property type="entry name" value="Acyl-CoA dehydrogenase NM domain-like"/>
    <property type="match status" value="1"/>
</dbReference>
<feature type="domain" description="Acyl-CoA dehydrogenase/oxidase N-terminal" evidence="9">
    <location>
        <begin position="30"/>
        <end position="111"/>
    </location>
</feature>
<feature type="domain" description="Acyl-CoA oxidase/dehydrogenase middle" evidence="8">
    <location>
        <begin position="115"/>
        <end position="209"/>
    </location>
</feature>
<evidence type="ECO:0000256" key="1">
    <source>
        <dbReference type="ARBA" id="ARBA00001974"/>
    </source>
</evidence>
<dbReference type="PANTHER" id="PTHR43292">
    <property type="entry name" value="ACYL-COA DEHYDROGENASE"/>
    <property type="match status" value="1"/>
</dbReference>
<feature type="domain" description="Acyl-CoA dehydrogenase/oxidase C-terminal" evidence="7">
    <location>
        <begin position="221"/>
        <end position="365"/>
    </location>
</feature>
<proteinExistence type="inferred from homology"/>
<evidence type="ECO:0000259" key="8">
    <source>
        <dbReference type="Pfam" id="PF02770"/>
    </source>
</evidence>
<dbReference type="AlphaFoldDB" id="A0A1H5ZRD5"/>
<dbReference type="Gene3D" id="2.40.110.10">
    <property type="entry name" value="Butyryl-CoA Dehydrogenase, subunit A, domain 2"/>
    <property type="match status" value="1"/>
</dbReference>
<organism evidence="10 11">
    <name type="scientific">Nonomuraea solani</name>
    <dbReference type="NCBI Taxonomy" id="1144553"/>
    <lineage>
        <taxon>Bacteria</taxon>
        <taxon>Bacillati</taxon>
        <taxon>Actinomycetota</taxon>
        <taxon>Actinomycetes</taxon>
        <taxon>Streptosporangiales</taxon>
        <taxon>Streptosporangiaceae</taxon>
        <taxon>Nonomuraea</taxon>
    </lineage>
</organism>
<evidence type="ECO:0000259" key="9">
    <source>
        <dbReference type="Pfam" id="PF02771"/>
    </source>
</evidence>
<evidence type="ECO:0000256" key="2">
    <source>
        <dbReference type="ARBA" id="ARBA00009347"/>
    </source>
</evidence>
<dbReference type="Pfam" id="PF00441">
    <property type="entry name" value="Acyl-CoA_dh_1"/>
    <property type="match status" value="1"/>
</dbReference>
<name>A0A1H5ZRD5_9ACTN</name>
<evidence type="ECO:0000256" key="4">
    <source>
        <dbReference type="ARBA" id="ARBA00022827"/>
    </source>
</evidence>
<dbReference type="SUPFAM" id="SSF47203">
    <property type="entry name" value="Acyl-CoA dehydrogenase C-terminal domain-like"/>
    <property type="match status" value="1"/>
</dbReference>
<dbReference type="Pfam" id="PF02770">
    <property type="entry name" value="Acyl-CoA_dh_M"/>
    <property type="match status" value="1"/>
</dbReference>
<keyword evidence="3 6" id="KW-0285">Flavoprotein</keyword>
<dbReference type="Proteomes" id="UP000236732">
    <property type="component" value="Unassembled WGS sequence"/>
</dbReference>
<evidence type="ECO:0000259" key="7">
    <source>
        <dbReference type="Pfam" id="PF00441"/>
    </source>
</evidence>
<dbReference type="OrthoDB" id="3778631at2"/>
<dbReference type="InterPro" id="IPR006091">
    <property type="entry name" value="Acyl-CoA_Oxase/DH_mid-dom"/>
</dbReference>
<dbReference type="Pfam" id="PF02771">
    <property type="entry name" value="Acyl-CoA_dh_N"/>
    <property type="match status" value="1"/>
</dbReference>
<accession>A0A1H5ZRD5</accession>
<keyword evidence="4 6" id="KW-0274">FAD</keyword>
<dbReference type="PANTHER" id="PTHR43292:SF4">
    <property type="entry name" value="ACYL-COA DEHYDROGENASE FADE34"/>
    <property type="match status" value="1"/>
</dbReference>
<dbReference type="InterPro" id="IPR009075">
    <property type="entry name" value="AcylCo_DH/oxidase_C"/>
</dbReference>
<keyword evidence="11" id="KW-1185">Reference proteome</keyword>
<evidence type="ECO:0000313" key="11">
    <source>
        <dbReference type="Proteomes" id="UP000236732"/>
    </source>
</evidence>
<dbReference type="InterPro" id="IPR036250">
    <property type="entry name" value="AcylCo_DH-like_C"/>
</dbReference>
<reference evidence="10 11" key="1">
    <citation type="submission" date="2016-10" db="EMBL/GenBank/DDBJ databases">
        <authorList>
            <person name="de Groot N.N."/>
        </authorList>
    </citation>
    <scope>NUCLEOTIDE SEQUENCE [LARGE SCALE GENOMIC DNA]</scope>
    <source>
        <strain evidence="10 11">CGMCC 4.7037</strain>
    </source>
</reference>
<dbReference type="EMBL" id="FNVT01000002">
    <property type="protein sequence ID" value="SEG38564.1"/>
    <property type="molecule type" value="Genomic_DNA"/>
</dbReference>
<protein>
    <submittedName>
        <fullName evidence="10">Acyl-CoA dehydrogenase</fullName>
    </submittedName>
</protein>
<evidence type="ECO:0000256" key="5">
    <source>
        <dbReference type="ARBA" id="ARBA00023002"/>
    </source>
</evidence>
<dbReference type="InterPro" id="IPR052161">
    <property type="entry name" value="Mycobact_Acyl-CoA_DH"/>
</dbReference>
<dbReference type="InterPro" id="IPR009100">
    <property type="entry name" value="AcylCoA_DH/oxidase_NM_dom_sf"/>
</dbReference>
<gene>
    <name evidence="10" type="ORF">SAMN05444920_102815</name>
</gene>
<dbReference type="GO" id="GO:0005886">
    <property type="term" value="C:plasma membrane"/>
    <property type="evidence" value="ECO:0007669"/>
    <property type="project" value="TreeGrafter"/>
</dbReference>
<keyword evidence="5 6" id="KW-0560">Oxidoreductase</keyword>
<sequence length="388" mass="42443">MNLADYRRAASAWLRDNAPTDDRPEGDGLGRAKEFMARLHDAGYSGITWPAQWGGQGLTQAEERAFAAEARDYTLPTYVFSIGLGMTGPTLVDRGTDAQRERFIRPLLRGEEIWCQLFSEPGAGSDVASLQTRAVLDGDHWVVNGQKVWTSVAHHADWGLLLARTDVDVPKHKGLTMFVVDMHHPGVTVRPLKDMTGRSNFNEIFFDNVIIPDEHRVGEVNDGWSVAVTTLLHERLSISSGVGMGGQKDNPATLEALRKVVDTEDPLVRDQLVELHIRTRALALFNQRLAQETRAGIFPGARGSAAKLLLAELYMFQADLATRLVGPEAALADHPLAHAISLAPAMALGGGTNEIMRNIVGDRVLGLPPEPRVDKTVPFKDLKVGTQT</sequence>
<dbReference type="InterPro" id="IPR013786">
    <property type="entry name" value="AcylCoA_DH/ox_N"/>
</dbReference>
<dbReference type="Gene3D" id="1.20.140.10">
    <property type="entry name" value="Butyryl-CoA Dehydrogenase, subunit A, domain 3"/>
    <property type="match status" value="1"/>
</dbReference>
<dbReference type="FunFam" id="2.40.110.10:FF:000011">
    <property type="entry name" value="Acyl-CoA dehydrogenase FadE34"/>
    <property type="match status" value="1"/>
</dbReference>
<comment type="cofactor">
    <cofactor evidence="1 6">
        <name>FAD</name>
        <dbReference type="ChEBI" id="CHEBI:57692"/>
    </cofactor>
</comment>
<dbReference type="GO" id="GO:0050660">
    <property type="term" value="F:flavin adenine dinucleotide binding"/>
    <property type="evidence" value="ECO:0007669"/>
    <property type="project" value="InterPro"/>
</dbReference>
<evidence type="ECO:0000313" key="10">
    <source>
        <dbReference type="EMBL" id="SEG38564.1"/>
    </source>
</evidence>
<evidence type="ECO:0000256" key="3">
    <source>
        <dbReference type="ARBA" id="ARBA00022630"/>
    </source>
</evidence>
<dbReference type="GO" id="GO:0016627">
    <property type="term" value="F:oxidoreductase activity, acting on the CH-CH group of donors"/>
    <property type="evidence" value="ECO:0007669"/>
    <property type="project" value="InterPro"/>
</dbReference>
<dbReference type="InterPro" id="IPR037069">
    <property type="entry name" value="AcylCoA_DH/ox_N_sf"/>
</dbReference>
<dbReference type="Gene3D" id="1.10.540.10">
    <property type="entry name" value="Acyl-CoA dehydrogenase/oxidase, N-terminal domain"/>
    <property type="match status" value="1"/>
</dbReference>
<comment type="similarity">
    <text evidence="2 6">Belongs to the acyl-CoA dehydrogenase family.</text>
</comment>
<dbReference type="InterPro" id="IPR046373">
    <property type="entry name" value="Acyl-CoA_Oxase/DH_mid-dom_sf"/>
</dbReference>
<evidence type="ECO:0000256" key="6">
    <source>
        <dbReference type="RuleBase" id="RU362125"/>
    </source>
</evidence>
<dbReference type="RefSeq" id="WP_103955441.1">
    <property type="nucleotide sequence ID" value="NZ_FNVT01000002.1"/>
</dbReference>